<dbReference type="PANTHER" id="PTHR11748">
    <property type="entry name" value="D-LACTATE DEHYDROGENASE"/>
    <property type="match status" value="1"/>
</dbReference>
<organism evidence="9">
    <name type="scientific">Candidatus Heimdallarchaeum aukensis</name>
    <dbReference type="NCBI Taxonomy" id="2876573"/>
    <lineage>
        <taxon>Archaea</taxon>
        <taxon>Promethearchaeati</taxon>
        <taxon>Candidatus Heimdallarchaeota</taxon>
        <taxon>Candidatus Heimdallarchaeia (ex Rinke et al. 2021) (nom. nud.)</taxon>
        <taxon>Candidatus Heimdallarchaeales</taxon>
        <taxon>Candidatus Heimdallarchaeaceae</taxon>
        <taxon>Candidatus Heimdallarchaeum</taxon>
    </lineage>
</organism>
<dbReference type="PROSITE" id="PS00198">
    <property type="entry name" value="4FE4S_FER_1"/>
    <property type="match status" value="1"/>
</dbReference>
<dbReference type="Pfam" id="PF02913">
    <property type="entry name" value="FAD-oxidase_C"/>
    <property type="match status" value="1"/>
</dbReference>
<dbReference type="InterPro" id="IPR016167">
    <property type="entry name" value="FAD-bd_PCMH_sub1"/>
</dbReference>
<keyword evidence="3" id="KW-0285">Flavoprotein</keyword>
<sequence>MNSLNPKKVGKKLQRRIKGKVVWDKVSRYLYSTDASIYKLMPLIVAQPKCTEDVQEIVKFCNKHKLSIHPRGAGTGLGGQALGEGVVIDFARFMRNIIEINLEEDYVWTEVGIKGAPLQKRLGEYNKYIPPDPSSQDYATLGGMIANNASGSHSVKYGDCDKWVEELEVVLADGNVIHTKEYDIESEEFKRILEKDTLESYIYKNLLELWKKNEEKIKKAYPPVPHNATGYELRKLIYDGKINLTRLFVGSEGTFGVITKAKMRIKTKPKYKVLSTVYFDDLVKAGKAIQYILEQDPAAIELLGKKLLNMARERYPSLDKKLPKELDTMLLVEFEGDDLEECKKLTEITKKKVTQTEKLAFEFLSAEDPEEQANLWEARKSAVPLLYKIKGDKKIIALIEDAVVPPEHLARYVTELEKACKDLGVEFIAYGHAAKGLLHNRPLIDMKNPEDIKKMQKLADKSFELVKELGGAISGEHSDGRIRAKYIKPQYGEEVFNIFREVKRTFDPENMFNPDIKVMAKEDVQISNLKFGEKYKPKAHNTILNLGSEEYQRIIETCIGCGKCGIDEPILVMCPVYKGKPYEHTLTRGKNNILRGYIEGEFTLKELLENDVFEFIIYNCVNCQQCMYDCPSEVDTAILMTEMKIQYMEYHKPTLKNLFSTIKLHRTFHWTYQYLRNFSLAKIDLIGKLASIFSPFSNWMTSFILTRFGMHLTIGIDYRRKMPAFQRKTFVKWWKKHQKTANAEEPKKEKLKVVYFHGCSANTITPEVGKSTVELLEKLGVEVVVPPQKCCGSPAYSYGAKSVLDKNVKFNLDSLSQYLDDGCDAIVTSCTSCSLALKSEYKHITNNEKALKVSEKTFLTTEFVDKLLKENKLDVEFKPVKAKVLYHTSCHLKAQREITTISFDLLNKIPELEVEKGPNTCCGVSGSWGMKKENYYASMKIGHWLFDSVKQEDIDVAVTDCPTCKMQIEHGTSKEVDHPVILLYKSITVK</sequence>
<gene>
    <name evidence="9" type="ORF">K9W45_11870</name>
</gene>
<keyword evidence="5" id="KW-0809">Transit peptide</keyword>
<evidence type="ECO:0000256" key="3">
    <source>
        <dbReference type="ARBA" id="ARBA00022630"/>
    </source>
</evidence>
<dbReference type="Pfam" id="PF01565">
    <property type="entry name" value="FAD_binding_4"/>
    <property type="match status" value="1"/>
</dbReference>
<dbReference type="GO" id="GO:0071949">
    <property type="term" value="F:FAD binding"/>
    <property type="evidence" value="ECO:0007669"/>
    <property type="project" value="InterPro"/>
</dbReference>
<dbReference type="GO" id="GO:0004458">
    <property type="term" value="F:D-lactate dehydrogenase (cytochrome) activity"/>
    <property type="evidence" value="ECO:0007669"/>
    <property type="project" value="UniProtKB-EC"/>
</dbReference>
<dbReference type="Proteomes" id="UP001201020">
    <property type="component" value="Chromosome"/>
</dbReference>
<dbReference type="InterPro" id="IPR016171">
    <property type="entry name" value="Vanillyl_alc_oxidase_C-sub2"/>
</dbReference>
<dbReference type="InterPro" id="IPR009051">
    <property type="entry name" value="Helical_ferredxn"/>
</dbReference>
<feature type="domain" description="FAD-binding PCMH-type" evidence="8">
    <location>
        <begin position="38"/>
        <end position="268"/>
    </location>
</feature>
<evidence type="ECO:0000259" key="8">
    <source>
        <dbReference type="PROSITE" id="PS51387"/>
    </source>
</evidence>
<dbReference type="SUPFAM" id="SSF55103">
    <property type="entry name" value="FAD-linked oxidases, C-terminal domain"/>
    <property type="match status" value="1"/>
</dbReference>
<evidence type="ECO:0000256" key="6">
    <source>
        <dbReference type="ARBA" id="ARBA00023002"/>
    </source>
</evidence>
<dbReference type="InterPro" id="IPR017900">
    <property type="entry name" value="4Fe4S_Fe_S_CS"/>
</dbReference>
<dbReference type="Gene3D" id="1.10.45.10">
    <property type="entry name" value="Vanillyl-alcohol Oxidase, Chain A, domain 4"/>
    <property type="match status" value="1"/>
</dbReference>
<dbReference type="GO" id="GO:0051536">
    <property type="term" value="F:iron-sulfur cluster binding"/>
    <property type="evidence" value="ECO:0007669"/>
    <property type="project" value="InterPro"/>
</dbReference>
<comment type="cofactor">
    <cofactor evidence="1">
        <name>FAD</name>
        <dbReference type="ChEBI" id="CHEBI:57692"/>
    </cofactor>
</comment>
<evidence type="ECO:0000256" key="4">
    <source>
        <dbReference type="ARBA" id="ARBA00022827"/>
    </source>
</evidence>
<dbReference type="NCBIfam" id="NF008369">
    <property type="entry name" value="PRK11168.1"/>
    <property type="match status" value="1"/>
</dbReference>
<dbReference type="Gene3D" id="3.30.43.10">
    <property type="entry name" value="Uridine Diphospho-n-acetylenolpyruvylglucosamine Reductase, domain 2"/>
    <property type="match status" value="1"/>
</dbReference>
<dbReference type="Pfam" id="PF02754">
    <property type="entry name" value="CCG"/>
    <property type="match status" value="2"/>
</dbReference>
<dbReference type="Gene3D" id="3.30.70.2740">
    <property type="match status" value="1"/>
</dbReference>
<dbReference type="Gene3D" id="3.30.70.2190">
    <property type="match status" value="1"/>
</dbReference>
<dbReference type="InterPro" id="IPR017896">
    <property type="entry name" value="4Fe4S_Fe-S-bd"/>
</dbReference>
<dbReference type="EC" id="1.1.2.4" evidence="7"/>
<dbReference type="InterPro" id="IPR016166">
    <property type="entry name" value="FAD-bd_PCMH"/>
</dbReference>
<dbReference type="InterPro" id="IPR004017">
    <property type="entry name" value="Cys_rich_dom"/>
</dbReference>
<dbReference type="Gene3D" id="3.30.465.10">
    <property type="match status" value="1"/>
</dbReference>
<dbReference type="GO" id="GO:0008720">
    <property type="term" value="F:D-lactate dehydrogenase (NAD+) activity"/>
    <property type="evidence" value="ECO:0007669"/>
    <property type="project" value="TreeGrafter"/>
</dbReference>
<reference evidence="9" key="1">
    <citation type="journal article" date="2022" name="Nat. Microbiol.">
        <title>Unique mobile elements and scalable gene flow at the prokaryote-eukaryote boundary revealed by circularized Asgard archaea genomes.</title>
        <authorList>
            <person name="Wu F."/>
            <person name="Speth D.R."/>
            <person name="Philosof A."/>
            <person name="Cremiere A."/>
            <person name="Narayanan A."/>
            <person name="Barco R.A."/>
            <person name="Connon S.A."/>
            <person name="Amend J.P."/>
            <person name="Antoshechkin I.A."/>
            <person name="Orphan V.J."/>
        </authorList>
    </citation>
    <scope>NUCLEOTIDE SEQUENCE</scope>
    <source>
        <strain evidence="9">PM71</strain>
    </source>
</reference>
<dbReference type="InterPro" id="IPR036318">
    <property type="entry name" value="FAD-bd_PCMH-like_sf"/>
</dbReference>
<evidence type="ECO:0000256" key="5">
    <source>
        <dbReference type="ARBA" id="ARBA00022946"/>
    </source>
</evidence>
<dbReference type="Pfam" id="PF13183">
    <property type="entry name" value="Fer4_8"/>
    <property type="match status" value="1"/>
</dbReference>
<dbReference type="AlphaFoldDB" id="A0A9Y1BKS6"/>
<protein>
    <recommendedName>
        <fullName evidence="7">D-lactate dehydrogenase (cytochrome)</fullName>
        <ecNumber evidence="7">1.1.2.4</ecNumber>
    </recommendedName>
</protein>
<accession>A0A9Y1BKS6</accession>
<name>A0A9Y1BKS6_9ARCH</name>
<dbReference type="InterPro" id="IPR004113">
    <property type="entry name" value="FAD-bd_oxidored_4_C"/>
</dbReference>
<dbReference type="InterPro" id="IPR016164">
    <property type="entry name" value="FAD-linked_Oxase-like_C"/>
</dbReference>
<dbReference type="InterPro" id="IPR016169">
    <property type="entry name" value="FAD-bd_PCMH_sub2"/>
</dbReference>
<dbReference type="GO" id="GO:1903457">
    <property type="term" value="P:lactate catabolic process"/>
    <property type="evidence" value="ECO:0007669"/>
    <property type="project" value="TreeGrafter"/>
</dbReference>
<proteinExistence type="inferred from homology"/>
<keyword evidence="6 9" id="KW-0560">Oxidoreductase</keyword>
<evidence type="ECO:0000256" key="1">
    <source>
        <dbReference type="ARBA" id="ARBA00001974"/>
    </source>
</evidence>
<dbReference type="SUPFAM" id="SSF56176">
    <property type="entry name" value="FAD-binding/transporter-associated domain-like"/>
    <property type="match status" value="1"/>
</dbReference>
<dbReference type="EMBL" id="CP084166">
    <property type="protein sequence ID" value="UJG40520.1"/>
    <property type="molecule type" value="Genomic_DNA"/>
</dbReference>
<evidence type="ECO:0000256" key="2">
    <source>
        <dbReference type="ARBA" id="ARBA00008000"/>
    </source>
</evidence>
<comment type="similarity">
    <text evidence="2">Belongs to the FAD-binding oxidoreductase/transferase type 4 family.</text>
</comment>
<dbReference type="SUPFAM" id="SSF46548">
    <property type="entry name" value="alpha-helical ferredoxin"/>
    <property type="match status" value="1"/>
</dbReference>
<evidence type="ECO:0000256" key="7">
    <source>
        <dbReference type="ARBA" id="ARBA00038897"/>
    </source>
</evidence>
<dbReference type="PANTHER" id="PTHR11748:SF111">
    <property type="entry name" value="D-LACTATE DEHYDROGENASE, MITOCHONDRIAL-RELATED"/>
    <property type="match status" value="1"/>
</dbReference>
<dbReference type="Gene3D" id="1.10.1060.10">
    <property type="entry name" value="Alpha-helical ferredoxin"/>
    <property type="match status" value="1"/>
</dbReference>
<keyword evidence="4" id="KW-0274">FAD</keyword>
<dbReference type="PROSITE" id="PS51387">
    <property type="entry name" value="FAD_PCMH"/>
    <property type="match status" value="1"/>
</dbReference>
<evidence type="ECO:0000313" key="9">
    <source>
        <dbReference type="EMBL" id="UJG40520.1"/>
    </source>
</evidence>
<dbReference type="InterPro" id="IPR006094">
    <property type="entry name" value="Oxid_FAD_bind_N"/>
</dbReference>